<name>K8DYP4_9FIRM</name>
<reference evidence="1 2" key="1">
    <citation type="journal article" date="2013" name="Genome Announc.">
        <title>Genome Sequence of the Sulfate-Reducing Bacterium Desulfotomaculum hydrothermale Lam5(T).</title>
        <authorList>
            <person name="Amin O."/>
            <person name="Fardeau M.L."/>
            <person name="Valette O."/>
            <person name="Hirschler-Rea A."/>
            <person name="Barbe V."/>
            <person name="Medigue C."/>
            <person name="Vacherie B."/>
            <person name="Ollivier B."/>
            <person name="Bertin P.N."/>
            <person name="Dolla A."/>
        </authorList>
    </citation>
    <scope>NUCLEOTIDE SEQUENCE [LARGE SCALE GENOMIC DNA]</scope>
    <source>
        <strain evidence="2">Lam5 / DSM 18033</strain>
    </source>
</reference>
<gene>
    <name evidence="1" type="ORF">DESHY_160181</name>
</gene>
<evidence type="ECO:0000313" key="2">
    <source>
        <dbReference type="Proteomes" id="UP000009315"/>
    </source>
</evidence>
<dbReference type="RefSeq" id="WP_008411255.1">
    <property type="nucleotide sequence ID" value="NZ_CAOS01000008.1"/>
</dbReference>
<dbReference type="Proteomes" id="UP000009315">
    <property type="component" value="Unassembled WGS sequence"/>
</dbReference>
<organism evidence="1 2">
    <name type="scientific">Desulforamulus hydrothermalis Lam5 = DSM 18033</name>
    <dbReference type="NCBI Taxonomy" id="1121428"/>
    <lineage>
        <taxon>Bacteria</taxon>
        <taxon>Bacillati</taxon>
        <taxon>Bacillota</taxon>
        <taxon>Clostridia</taxon>
        <taxon>Eubacteriales</taxon>
        <taxon>Peptococcaceae</taxon>
        <taxon>Desulforamulus</taxon>
    </lineage>
</organism>
<proteinExistence type="predicted"/>
<sequence length="75" mass="8232">MQYGSNFLHSLTNAAGETEYWRISLVRLGNGFILGTACGPDRQVTIPCYLKNDNIQEALQTMLQAITEIVAAATK</sequence>
<dbReference type="AlphaFoldDB" id="K8DYP4"/>
<dbReference type="EMBL" id="CAOS01000008">
    <property type="protein sequence ID" value="CCO08057.1"/>
    <property type="molecule type" value="Genomic_DNA"/>
</dbReference>
<protein>
    <submittedName>
        <fullName evidence="1">Uncharacterized protein</fullName>
    </submittedName>
</protein>
<evidence type="ECO:0000313" key="1">
    <source>
        <dbReference type="EMBL" id="CCO08057.1"/>
    </source>
</evidence>
<keyword evidence="2" id="KW-1185">Reference proteome</keyword>
<accession>K8DYP4</accession>
<comment type="caution">
    <text evidence="1">The sequence shown here is derived from an EMBL/GenBank/DDBJ whole genome shotgun (WGS) entry which is preliminary data.</text>
</comment>
<dbReference type="STRING" id="1121428.DESHY_160181"/>